<evidence type="ECO:0000256" key="1">
    <source>
        <dbReference type="SAM" id="MobiDB-lite"/>
    </source>
</evidence>
<feature type="region of interest" description="Disordered" evidence="1">
    <location>
        <begin position="155"/>
        <end position="179"/>
    </location>
</feature>
<dbReference type="WBParaSite" id="maker-unitig_22599-snap-gene-0.3-mRNA-1">
    <property type="protein sequence ID" value="maker-unitig_22599-snap-gene-0.3-mRNA-1"/>
    <property type="gene ID" value="maker-unitig_22599-snap-gene-0.3"/>
</dbReference>
<organism evidence="2 3">
    <name type="scientific">Macrostomum lignano</name>
    <dbReference type="NCBI Taxonomy" id="282301"/>
    <lineage>
        <taxon>Eukaryota</taxon>
        <taxon>Metazoa</taxon>
        <taxon>Spiralia</taxon>
        <taxon>Lophotrochozoa</taxon>
        <taxon>Platyhelminthes</taxon>
        <taxon>Rhabditophora</taxon>
        <taxon>Macrostomorpha</taxon>
        <taxon>Macrostomida</taxon>
        <taxon>Macrostomidae</taxon>
        <taxon>Macrostomum</taxon>
    </lineage>
</organism>
<evidence type="ECO:0000313" key="3">
    <source>
        <dbReference type="WBParaSite" id="maker-unitig_22599-snap-gene-0.3-mRNA-1"/>
    </source>
</evidence>
<dbReference type="Proteomes" id="UP000095280">
    <property type="component" value="Unplaced"/>
</dbReference>
<keyword evidence="2" id="KW-1185">Reference proteome</keyword>
<proteinExistence type="predicted"/>
<dbReference type="AlphaFoldDB" id="A0A1I8F6P6"/>
<accession>A0A1I8F6P6</accession>
<evidence type="ECO:0000313" key="2">
    <source>
        <dbReference type="Proteomes" id="UP000095280"/>
    </source>
</evidence>
<protein>
    <submittedName>
        <fullName evidence="3">LAM_G_DOMAIN domain-containing protein</fullName>
    </submittedName>
</protein>
<name>A0A1I8F6P6_9PLAT</name>
<sequence length="179" mass="19985">PLQSRHGGLAAKRRRLAKEPWHQIYVDFGAAKHRRALIEPGDPGWRPVRSEHRAGHPDDAEKRFTFAGVANCTPEAARDEGQRVHRNRDEVSIRLKLRLANDWPILKLRNYDLKPIASCYCVVRQAGGGIKIKGVAYESPAGSGALHPRDRLTAVETQSNSGVLDDGQRCWESSRPGPR</sequence>
<reference evidence="3" key="1">
    <citation type="submission" date="2016-11" db="UniProtKB">
        <authorList>
            <consortium name="WormBaseParasite"/>
        </authorList>
    </citation>
    <scope>IDENTIFICATION</scope>
</reference>